<feature type="transmembrane region" description="Helical" evidence="5">
    <location>
        <begin position="25"/>
        <end position="52"/>
    </location>
</feature>
<evidence type="ECO:0000313" key="7">
    <source>
        <dbReference type="EMBL" id="KGM11425.1"/>
    </source>
</evidence>
<evidence type="ECO:0000256" key="4">
    <source>
        <dbReference type="ARBA" id="ARBA00023136"/>
    </source>
</evidence>
<comment type="caution">
    <text evidence="7">The sequence shown here is derived from an EMBL/GenBank/DDBJ whole genome shotgun (WGS) entry which is preliminary data.</text>
</comment>
<protein>
    <submittedName>
        <fullName evidence="7">MFS transporter</fullName>
    </submittedName>
</protein>
<feature type="transmembrane region" description="Helical" evidence="5">
    <location>
        <begin position="177"/>
        <end position="199"/>
    </location>
</feature>
<evidence type="ECO:0000256" key="5">
    <source>
        <dbReference type="SAM" id="Phobius"/>
    </source>
</evidence>
<dbReference type="Gene3D" id="1.20.1250.20">
    <property type="entry name" value="MFS general substrate transporter like domains"/>
    <property type="match status" value="1"/>
</dbReference>
<keyword evidence="8" id="KW-1185">Reference proteome</keyword>
<feature type="transmembrane region" description="Helical" evidence="5">
    <location>
        <begin position="405"/>
        <end position="423"/>
    </location>
</feature>
<reference evidence="7 8" key="2">
    <citation type="journal article" date="2015" name="Stand. Genomic Sci.">
        <title>Draft genome sequence of Cellulomonas carbonis T26(T) and comparative analysis of six Cellulomonas genomes.</title>
        <authorList>
            <person name="Zhuang W."/>
            <person name="Zhang S."/>
            <person name="Xia X."/>
            <person name="Wang G."/>
        </authorList>
    </citation>
    <scope>NUCLEOTIDE SEQUENCE [LARGE SCALE GENOMIC DNA]</scope>
    <source>
        <strain evidence="7 8">T26</strain>
    </source>
</reference>
<comment type="subcellular location">
    <subcellularLocation>
        <location evidence="1">Cell membrane</location>
        <topology evidence="1">Multi-pass membrane protein</topology>
    </subcellularLocation>
</comment>
<organism evidence="7 8">
    <name type="scientific">Cellulomonas carbonis T26</name>
    <dbReference type="NCBI Taxonomy" id="947969"/>
    <lineage>
        <taxon>Bacteria</taxon>
        <taxon>Bacillati</taxon>
        <taxon>Actinomycetota</taxon>
        <taxon>Actinomycetes</taxon>
        <taxon>Micrococcales</taxon>
        <taxon>Cellulomonadaceae</taxon>
        <taxon>Cellulomonas</taxon>
    </lineage>
</organism>
<dbReference type="InterPro" id="IPR011701">
    <property type="entry name" value="MFS"/>
</dbReference>
<dbReference type="Proteomes" id="UP000029839">
    <property type="component" value="Unassembled WGS sequence"/>
</dbReference>
<keyword evidence="2 5" id="KW-0812">Transmembrane</keyword>
<dbReference type="RefSeq" id="WP_052426067.1">
    <property type="nucleotide sequence ID" value="NZ_AXCY01000022.1"/>
</dbReference>
<feature type="transmembrane region" description="Helical" evidence="5">
    <location>
        <begin position="270"/>
        <end position="292"/>
    </location>
</feature>
<dbReference type="GO" id="GO:0005886">
    <property type="term" value="C:plasma membrane"/>
    <property type="evidence" value="ECO:0007669"/>
    <property type="project" value="UniProtKB-SubCell"/>
</dbReference>
<keyword evidence="4 5" id="KW-0472">Membrane</keyword>
<evidence type="ECO:0000256" key="2">
    <source>
        <dbReference type="ARBA" id="ARBA00022692"/>
    </source>
</evidence>
<dbReference type="PANTHER" id="PTHR23501">
    <property type="entry name" value="MAJOR FACILITATOR SUPERFAMILY"/>
    <property type="match status" value="1"/>
</dbReference>
<sequence length="458" mass="45570">MTVAPPAPARPAVVRERLWTGPLGTVVAGVFATAFLFAFEAYAVAVALPLVAADLDGVALYAVSFAAPLAASVATMTAAGPWADRSGPGGPLLVGVGGFVVGLLVAGLAPTMEAFLAGRLVQGLGSGLVTVALYVLVGQVFDEHVRPRVFVVMTSAWVLPALVGPLVAGWVAETFGWRWALLGAVVPSLVAVSLLVGVARRPGAHPGARLRPGRVLLASAAAVGVLGVSSAARQDSALWPVVLVASLAVVAVVVPPLLPRGTWTGRRGLPAVIATRSVVSLAFFGVEAYLPLVLVEQRSLTPTQAGLFLTGGAVLWFAGSWLAANLPVLADTVRRVRLGTGLVALGAVSGVLLVAGAPLAAVAALWPLAGLGMGVASSTLSVLLLERAAPGEHGAASAGMQTSDAVVQAVGLALGGVLVAVLLPVAPVGAYAAVLAVAPVAGLAALAVSGRIGRAPAA</sequence>
<dbReference type="PROSITE" id="PS50850">
    <property type="entry name" value="MFS"/>
    <property type="match status" value="1"/>
</dbReference>
<dbReference type="InterPro" id="IPR036259">
    <property type="entry name" value="MFS_trans_sf"/>
</dbReference>
<feature type="transmembrane region" description="Helical" evidence="5">
    <location>
        <begin position="429"/>
        <end position="448"/>
    </location>
</feature>
<reference evidence="7 8" key="1">
    <citation type="submission" date="2013-08" db="EMBL/GenBank/DDBJ databases">
        <title>Genome sequencing of Cellulomonas carbonis T26.</title>
        <authorList>
            <person name="Chen F."/>
            <person name="Li Y."/>
            <person name="Wang G."/>
        </authorList>
    </citation>
    <scope>NUCLEOTIDE SEQUENCE [LARGE SCALE GENOMIC DNA]</scope>
    <source>
        <strain evidence="7 8">T26</strain>
    </source>
</reference>
<dbReference type="GO" id="GO:0022857">
    <property type="term" value="F:transmembrane transporter activity"/>
    <property type="evidence" value="ECO:0007669"/>
    <property type="project" value="InterPro"/>
</dbReference>
<dbReference type="InterPro" id="IPR020846">
    <property type="entry name" value="MFS_dom"/>
</dbReference>
<keyword evidence="3 5" id="KW-1133">Transmembrane helix</keyword>
<accession>A0A0A0BTY8</accession>
<dbReference type="SUPFAM" id="SSF103473">
    <property type="entry name" value="MFS general substrate transporter"/>
    <property type="match status" value="1"/>
</dbReference>
<feature type="transmembrane region" description="Helical" evidence="5">
    <location>
        <begin position="149"/>
        <end position="171"/>
    </location>
</feature>
<evidence type="ECO:0000259" key="6">
    <source>
        <dbReference type="PROSITE" id="PS50850"/>
    </source>
</evidence>
<feature type="transmembrane region" description="Helical" evidence="5">
    <location>
        <begin position="58"/>
        <end position="80"/>
    </location>
</feature>
<feature type="transmembrane region" description="Helical" evidence="5">
    <location>
        <begin position="304"/>
        <end position="324"/>
    </location>
</feature>
<feature type="transmembrane region" description="Helical" evidence="5">
    <location>
        <begin position="336"/>
        <end position="357"/>
    </location>
</feature>
<feature type="transmembrane region" description="Helical" evidence="5">
    <location>
        <begin position="215"/>
        <end position="232"/>
    </location>
</feature>
<dbReference type="EMBL" id="AXCY01000022">
    <property type="protein sequence ID" value="KGM11425.1"/>
    <property type="molecule type" value="Genomic_DNA"/>
</dbReference>
<dbReference type="PROSITE" id="PS00217">
    <property type="entry name" value="SUGAR_TRANSPORT_2"/>
    <property type="match status" value="1"/>
</dbReference>
<dbReference type="Pfam" id="PF07690">
    <property type="entry name" value="MFS_1"/>
    <property type="match status" value="1"/>
</dbReference>
<evidence type="ECO:0000313" key="8">
    <source>
        <dbReference type="Proteomes" id="UP000029839"/>
    </source>
</evidence>
<proteinExistence type="predicted"/>
<dbReference type="OrthoDB" id="9778875at2"/>
<dbReference type="AlphaFoldDB" id="A0A0A0BTY8"/>
<name>A0A0A0BTY8_9CELL</name>
<feature type="transmembrane region" description="Helical" evidence="5">
    <location>
        <begin position="116"/>
        <end position="137"/>
    </location>
</feature>
<gene>
    <name evidence="7" type="ORF">N868_10380</name>
</gene>
<evidence type="ECO:0000256" key="3">
    <source>
        <dbReference type="ARBA" id="ARBA00022989"/>
    </source>
</evidence>
<feature type="transmembrane region" description="Helical" evidence="5">
    <location>
        <begin position="363"/>
        <end position="385"/>
    </location>
</feature>
<feature type="domain" description="Major facilitator superfamily (MFS) profile" evidence="6">
    <location>
        <begin position="26"/>
        <end position="456"/>
    </location>
</feature>
<feature type="transmembrane region" description="Helical" evidence="5">
    <location>
        <begin position="238"/>
        <end position="258"/>
    </location>
</feature>
<evidence type="ECO:0000256" key="1">
    <source>
        <dbReference type="ARBA" id="ARBA00004651"/>
    </source>
</evidence>
<dbReference type="PANTHER" id="PTHR23501:SF154">
    <property type="entry name" value="MULTIDRUG-EFFLUX TRANSPORTER RV1634-RELATED"/>
    <property type="match status" value="1"/>
</dbReference>
<dbReference type="InterPro" id="IPR005829">
    <property type="entry name" value="Sugar_transporter_CS"/>
</dbReference>
<feature type="transmembrane region" description="Helical" evidence="5">
    <location>
        <begin position="92"/>
        <end position="110"/>
    </location>
</feature>